<feature type="compositionally biased region" description="Low complexity" evidence="8">
    <location>
        <begin position="78"/>
        <end position="94"/>
    </location>
</feature>
<feature type="compositionally biased region" description="Polar residues" evidence="8">
    <location>
        <begin position="365"/>
        <end position="384"/>
    </location>
</feature>
<evidence type="ECO:0000256" key="5">
    <source>
        <dbReference type="ARBA" id="ARBA00022723"/>
    </source>
</evidence>
<feature type="region of interest" description="Disordered" evidence="8">
    <location>
        <begin position="470"/>
        <end position="491"/>
    </location>
</feature>
<dbReference type="GO" id="GO:0046872">
    <property type="term" value="F:metal ion binding"/>
    <property type="evidence" value="ECO:0007669"/>
    <property type="project" value="UniProtKB-KW"/>
</dbReference>
<dbReference type="PANTHER" id="PTHR22611:SF9">
    <property type="entry name" value="PROTEIN NAKED CUTICLE"/>
    <property type="match status" value="1"/>
</dbReference>
<dbReference type="OrthoDB" id="5953812at2759"/>
<feature type="compositionally biased region" description="Basic residues" evidence="8">
    <location>
        <begin position="198"/>
        <end position="208"/>
    </location>
</feature>
<feature type="region of interest" description="Disordered" evidence="8">
    <location>
        <begin position="172"/>
        <end position="285"/>
    </location>
</feature>
<feature type="region of interest" description="Disordered" evidence="8">
    <location>
        <begin position="71"/>
        <end position="95"/>
    </location>
</feature>
<keyword evidence="6" id="KW-0472">Membrane</keyword>
<comment type="subcellular location">
    <subcellularLocation>
        <location evidence="7">Cell membrane</location>
    </subcellularLocation>
    <subcellularLocation>
        <location evidence="7">Cytoplasm</location>
    </subcellularLocation>
</comment>
<evidence type="ECO:0000256" key="4">
    <source>
        <dbReference type="ARBA" id="ARBA00022687"/>
    </source>
</evidence>
<evidence type="ECO:0000256" key="8">
    <source>
        <dbReference type="SAM" id="MobiDB-lite"/>
    </source>
</evidence>
<comment type="function">
    <text evidence="7">Cell autonomous antagonist of the canonical Wnt signaling pathway.</text>
</comment>
<keyword evidence="10" id="KW-1185">Reference proteome</keyword>
<proteinExistence type="inferred from homology"/>
<dbReference type="PANTHER" id="PTHR22611">
    <property type="entry name" value="PROTEIN NAKED CUTICLE"/>
    <property type="match status" value="1"/>
</dbReference>
<feature type="compositionally biased region" description="Low complexity" evidence="8">
    <location>
        <begin position="482"/>
        <end position="491"/>
    </location>
</feature>
<sequence>MGKARRTLGQDGAHADNSQEKLKVGLEEDMCPFEGDYLNLFCTVNERSNIHFSLPPELGGSRCSVRVTTAKSENANEPTMSPTTNSSSQSPSKSKATIGAVDCDISLDAATDTQEWSFTLYDFEGHQKVTREDLTSLLKTISEALAKTVTLPASGRRKLKLSLSVVSDQDSETSSKQKFAFSNNQSKEVQAGVSSQVKSKRKHHHRHRVGEEEVEEDVGEVAHKTFPHHGKKKRERKQRRHQRSHSYGFADDVGWREEKGYNRRRSRNRRNNSSSTVSEAHVQNGANECKEEVTLQQQKSNFHPRENPERRTYYRELAGIENTSNSFTESDNLERLSRTLPDSKRQGRVKSCSHRRSKSCDRDSGNSNQEAATTQRNKPVSNGENLAGILVPKSEDTSSKPKKCQTVLAPGASPYTGHFGMQNLVIPLSACTSPVEGKRGKHKTKRHAVKPFTYMEHEIMGNIDGVLQVPMPTRHPPSTRAPSSSPSPSSLPLSLINAVLFKQTTGYY</sequence>
<evidence type="ECO:0000256" key="6">
    <source>
        <dbReference type="ARBA" id="ARBA00023136"/>
    </source>
</evidence>
<evidence type="ECO:0000256" key="1">
    <source>
        <dbReference type="ARBA" id="ARBA00007081"/>
    </source>
</evidence>
<dbReference type="STRING" id="307972.A0A2G8KNQ0"/>
<accession>A0A2G8KNQ0</accession>
<dbReference type="AlphaFoldDB" id="A0A2G8KNQ0"/>
<comment type="caution">
    <text evidence="9">The sequence shown here is derived from an EMBL/GenBank/DDBJ whole genome shotgun (WGS) entry which is preliminary data.</text>
</comment>
<evidence type="ECO:0000313" key="10">
    <source>
        <dbReference type="Proteomes" id="UP000230750"/>
    </source>
</evidence>
<feature type="region of interest" description="Disordered" evidence="8">
    <location>
        <begin position="325"/>
        <end position="385"/>
    </location>
</feature>
<keyword evidence="2 7" id="KW-1003">Cell membrane</keyword>
<keyword evidence="3" id="KW-0963">Cytoplasm</keyword>
<dbReference type="EMBL" id="MRZV01000455">
    <property type="protein sequence ID" value="PIK49633.1"/>
    <property type="molecule type" value="Genomic_DNA"/>
</dbReference>
<feature type="compositionally biased region" description="Basic residues" evidence="8">
    <location>
        <begin position="346"/>
        <end position="357"/>
    </location>
</feature>
<evidence type="ECO:0000256" key="7">
    <source>
        <dbReference type="RuleBase" id="RU367060"/>
    </source>
</evidence>
<protein>
    <recommendedName>
        <fullName evidence="7">Protein naked cuticle homolog</fullName>
    </recommendedName>
</protein>
<keyword evidence="5" id="KW-0479">Metal-binding</keyword>
<reference evidence="9 10" key="1">
    <citation type="journal article" date="2017" name="PLoS Biol.">
        <title>The sea cucumber genome provides insights into morphological evolution and visceral regeneration.</title>
        <authorList>
            <person name="Zhang X."/>
            <person name="Sun L."/>
            <person name="Yuan J."/>
            <person name="Sun Y."/>
            <person name="Gao Y."/>
            <person name="Zhang L."/>
            <person name="Li S."/>
            <person name="Dai H."/>
            <person name="Hamel J.F."/>
            <person name="Liu C."/>
            <person name="Yu Y."/>
            <person name="Liu S."/>
            <person name="Lin W."/>
            <person name="Guo K."/>
            <person name="Jin S."/>
            <person name="Xu P."/>
            <person name="Storey K.B."/>
            <person name="Huan P."/>
            <person name="Zhang T."/>
            <person name="Zhou Y."/>
            <person name="Zhang J."/>
            <person name="Lin C."/>
            <person name="Li X."/>
            <person name="Xing L."/>
            <person name="Huo D."/>
            <person name="Sun M."/>
            <person name="Wang L."/>
            <person name="Mercier A."/>
            <person name="Li F."/>
            <person name="Yang H."/>
            <person name="Xiang J."/>
        </authorList>
    </citation>
    <scope>NUCLEOTIDE SEQUENCE [LARGE SCALE GENOMIC DNA]</scope>
    <source>
        <strain evidence="9">Shaxun</strain>
        <tissue evidence="9">Muscle</tissue>
    </source>
</reference>
<gene>
    <name evidence="9" type="ORF">BSL78_13492</name>
</gene>
<dbReference type="GO" id="GO:0005886">
    <property type="term" value="C:plasma membrane"/>
    <property type="evidence" value="ECO:0007669"/>
    <property type="project" value="UniProtKB-SubCell"/>
</dbReference>
<dbReference type="InterPro" id="IPR040140">
    <property type="entry name" value="Nkd-like"/>
</dbReference>
<comment type="similarity">
    <text evidence="1 7">Belongs to the NKD family.</text>
</comment>
<dbReference type="GO" id="GO:0090090">
    <property type="term" value="P:negative regulation of canonical Wnt signaling pathway"/>
    <property type="evidence" value="ECO:0007669"/>
    <property type="project" value="UniProtKB-ARBA"/>
</dbReference>
<evidence type="ECO:0000256" key="2">
    <source>
        <dbReference type="ARBA" id="ARBA00022475"/>
    </source>
</evidence>
<feature type="compositionally biased region" description="Polar residues" evidence="8">
    <location>
        <begin position="172"/>
        <end position="188"/>
    </location>
</feature>
<dbReference type="GO" id="GO:0005737">
    <property type="term" value="C:cytoplasm"/>
    <property type="evidence" value="ECO:0007669"/>
    <property type="project" value="UniProtKB-SubCell"/>
</dbReference>
<feature type="compositionally biased region" description="Basic and acidic residues" evidence="8">
    <location>
        <begin position="332"/>
        <end position="345"/>
    </location>
</feature>
<feature type="compositionally biased region" description="Basic residues" evidence="8">
    <location>
        <begin position="225"/>
        <end position="244"/>
    </location>
</feature>
<keyword evidence="4 7" id="KW-0879">Wnt signaling pathway</keyword>
<organism evidence="9 10">
    <name type="scientific">Stichopus japonicus</name>
    <name type="common">Sea cucumber</name>
    <dbReference type="NCBI Taxonomy" id="307972"/>
    <lineage>
        <taxon>Eukaryota</taxon>
        <taxon>Metazoa</taxon>
        <taxon>Echinodermata</taxon>
        <taxon>Eleutherozoa</taxon>
        <taxon>Echinozoa</taxon>
        <taxon>Holothuroidea</taxon>
        <taxon>Aspidochirotacea</taxon>
        <taxon>Aspidochirotida</taxon>
        <taxon>Stichopodidae</taxon>
        <taxon>Apostichopus</taxon>
    </lineage>
</organism>
<dbReference type="Proteomes" id="UP000230750">
    <property type="component" value="Unassembled WGS sequence"/>
</dbReference>
<evidence type="ECO:0000256" key="3">
    <source>
        <dbReference type="ARBA" id="ARBA00022490"/>
    </source>
</evidence>
<name>A0A2G8KNQ0_STIJA</name>
<evidence type="ECO:0000313" key="9">
    <source>
        <dbReference type="EMBL" id="PIK49633.1"/>
    </source>
</evidence>
<feature type="region of interest" description="Disordered" evidence="8">
    <location>
        <begin position="1"/>
        <end position="20"/>
    </location>
</feature>
<dbReference type="GO" id="GO:0016055">
    <property type="term" value="P:Wnt signaling pathway"/>
    <property type="evidence" value="ECO:0007669"/>
    <property type="project" value="UniProtKB-UniRule"/>
</dbReference>